<dbReference type="Proteomes" id="UP000006671">
    <property type="component" value="Unassembled WGS sequence"/>
</dbReference>
<sequence>MQLFESNNISISFKQAIESNYKYIIGSMAGRSESMIKEGVRKLPSPIIVNLRQYLVDEAINEKKQNLYLQFYLNCGSEVFCLLKHKQIKVKSGEYSYHVEEQLGKIERNEKKPTKPNFRLGVLVSTKYLVLDTLNFTRKFNKYRSRKVEKEDGTILCWVESNSFQSATRDEICKPKSGTKHSLESSSNSDDLFEQVKQIKLEFEQTLEKQMRLKNELEEKLSLLIEMMKDSNSNDSPIIMNTPVAHFHVESVSSSPATTTTTTVETPLSMEEIFGLTDTPTFHYFQTPHQQQSSQMEQVPTIMHGVPYVFSNEL</sequence>
<name>D2V3P7_NAEGR</name>
<dbReference type="RefSeq" id="XP_002681553.1">
    <property type="nucleotide sequence ID" value="XM_002681507.1"/>
</dbReference>
<accession>D2V3P7</accession>
<dbReference type="KEGG" id="ngr:NAEGRDRAFT_63441"/>
<dbReference type="EMBL" id="GG738850">
    <property type="protein sequence ID" value="EFC48809.1"/>
    <property type="molecule type" value="Genomic_DNA"/>
</dbReference>
<proteinExistence type="predicted"/>
<keyword evidence="3" id="KW-1185">Reference proteome</keyword>
<dbReference type="GeneID" id="8852528"/>
<dbReference type="AlphaFoldDB" id="D2V3P7"/>
<dbReference type="InParanoid" id="D2V3P7"/>
<protein>
    <submittedName>
        <fullName evidence="2">Predicted protein</fullName>
    </submittedName>
</protein>
<dbReference type="VEuPathDB" id="AmoebaDB:NAEGRDRAFT_63441"/>
<evidence type="ECO:0000313" key="2">
    <source>
        <dbReference type="EMBL" id="EFC48809.1"/>
    </source>
</evidence>
<evidence type="ECO:0000313" key="3">
    <source>
        <dbReference type="Proteomes" id="UP000006671"/>
    </source>
</evidence>
<keyword evidence="1" id="KW-0175">Coiled coil</keyword>
<organism evidence="3">
    <name type="scientific">Naegleria gruberi</name>
    <name type="common">Amoeba</name>
    <dbReference type="NCBI Taxonomy" id="5762"/>
    <lineage>
        <taxon>Eukaryota</taxon>
        <taxon>Discoba</taxon>
        <taxon>Heterolobosea</taxon>
        <taxon>Tetramitia</taxon>
        <taxon>Eutetramitia</taxon>
        <taxon>Vahlkampfiidae</taxon>
        <taxon>Naegleria</taxon>
    </lineage>
</organism>
<reference evidence="2 3" key="1">
    <citation type="journal article" date="2010" name="Cell">
        <title>The genome of Naegleria gruberi illuminates early eukaryotic versatility.</title>
        <authorList>
            <person name="Fritz-Laylin L.K."/>
            <person name="Prochnik S.E."/>
            <person name="Ginger M.L."/>
            <person name="Dacks J.B."/>
            <person name="Carpenter M.L."/>
            <person name="Field M.C."/>
            <person name="Kuo A."/>
            <person name="Paredez A."/>
            <person name="Chapman J."/>
            <person name="Pham J."/>
            <person name="Shu S."/>
            <person name="Neupane R."/>
            <person name="Cipriano M."/>
            <person name="Mancuso J."/>
            <person name="Tu H."/>
            <person name="Salamov A."/>
            <person name="Lindquist E."/>
            <person name="Shapiro H."/>
            <person name="Lucas S."/>
            <person name="Grigoriev I.V."/>
            <person name="Cande W.Z."/>
            <person name="Fulton C."/>
            <person name="Rokhsar D.S."/>
            <person name="Dawson S.C."/>
        </authorList>
    </citation>
    <scope>NUCLEOTIDE SEQUENCE [LARGE SCALE GENOMIC DNA]</scope>
    <source>
        <strain evidence="2 3">NEG-M</strain>
    </source>
</reference>
<feature type="coiled-coil region" evidence="1">
    <location>
        <begin position="196"/>
        <end position="234"/>
    </location>
</feature>
<evidence type="ECO:0000256" key="1">
    <source>
        <dbReference type="SAM" id="Coils"/>
    </source>
</evidence>
<gene>
    <name evidence="2" type="ORF">NAEGRDRAFT_63441</name>
</gene>